<sequence>MFYRQKVETSDIAVMATSQLVTSDMEALTVNGDTVMATIKGKVTVVTALTSNCQLDSLHERFSSEKKDIILYGINSAQCPSKQSLEQLRASVHFPIYQDNVTNRFWQRLGLKPQDIQVYNREMKKIKLCYLLTFHSVHVNWTANFSVNKLSNLSVNITNMRDRMRVATRKVL</sequence>
<evidence type="ECO:0000313" key="1">
    <source>
        <dbReference type="EMBL" id="KAK2154472.1"/>
    </source>
</evidence>
<protein>
    <submittedName>
        <fullName evidence="1">Uncharacterized protein</fullName>
    </submittedName>
</protein>
<evidence type="ECO:0000313" key="2">
    <source>
        <dbReference type="Proteomes" id="UP001208570"/>
    </source>
</evidence>
<accession>A0AAD9JKT0</accession>
<name>A0AAD9JKT0_9ANNE</name>
<organism evidence="1 2">
    <name type="scientific">Paralvinella palmiformis</name>
    <dbReference type="NCBI Taxonomy" id="53620"/>
    <lineage>
        <taxon>Eukaryota</taxon>
        <taxon>Metazoa</taxon>
        <taxon>Spiralia</taxon>
        <taxon>Lophotrochozoa</taxon>
        <taxon>Annelida</taxon>
        <taxon>Polychaeta</taxon>
        <taxon>Sedentaria</taxon>
        <taxon>Canalipalpata</taxon>
        <taxon>Terebellida</taxon>
        <taxon>Terebelliformia</taxon>
        <taxon>Alvinellidae</taxon>
        <taxon>Paralvinella</taxon>
    </lineage>
</organism>
<keyword evidence="2" id="KW-1185">Reference proteome</keyword>
<comment type="caution">
    <text evidence="1">The sequence shown here is derived from an EMBL/GenBank/DDBJ whole genome shotgun (WGS) entry which is preliminary data.</text>
</comment>
<dbReference type="Proteomes" id="UP001208570">
    <property type="component" value="Unassembled WGS sequence"/>
</dbReference>
<reference evidence="1" key="1">
    <citation type="journal article" date="2023" name="Mol. Biol. Evol.">
        <title>Third-Generation Sequencing Reveals the Adaptive Role of the Epigenome in Three Deep-Sea Polychaetes.</title>
        <authorList>
            <person name="Perez M."/>
            <person name="Aroh O."/>
            <person name="Sun Y."/>
            <person name="Lan Y."/>
            <person name="Juniper S.K."/>
            <person name="Young C.R."/>
            <person name="Angers B."/>
            <person name="Qian P.Y."/>
        </authorList>
    </citation>
    <scope>NUCLEOTIDE SEQUENCE</scope>
    <source>
        <strain evidence="1">P08H-3</strain>
    </source>
</reference>
<gene>
    <name evidence="1" type="ORF">LSH36_268g02014</name>
</gene>
<dbReference type="EMBL" id="JAODUP010000268">
    <property type="protein sequence ID" value="KAK2154472.1"/>
    <property type="molecule type" value="Genomic_DNA"/>
</dbReference>
<proteinExistence type="predicted"/>
<dbReference type="AlphaFoldDB" id="A0AAD9JKT0"/>